<dbReference type="Pfam" id="PF13513">
    <property type="entry name" value="HEAT_EZ"/>
    <property type="match status" value="2"/>
</dbReference>
<dbReference type="SUPFAM" id="SSF48371">
    <property type="entry name" value="ARM repeat"/>
    <property type="match status" value="1"/>
</dbReference>
<dbReference type="Pfam" id="PF25780">
    <property type="entry name" value="TPR_IPO5"/>
    <property type="match status" value="1"/>
</dbReference>
<protein>
    <submittedName>
        <fullName evidence="10">IPO5 protein</fullName>
    </submittedName>
</protein>
<dbReference type="InterPro" id="IPR040122">
    <property type="entry name" value="Importin_beta"/>
</dbReference>
<comment type="caution">
    <text evidence="10">The sequence shown here is derived from an EMBL/GenBank/DDBJ whole genome shotgun (WGS) entry which is preliminary data.</text>
</comment>
<evidence type="ECO:0000256" key="7">
    <source>
        <dbReference type="ARBA" id="ARBA00023242"/>
    </source>
</evidence>
<evidence type="ECO:0000259" key="8">
    <source>
        <dbReference type="Pfam" id="PF25574"/>
    </source>
</evidence>
<reference evidence="10" key="1">
    <citation type="submission" date="2019-09" db="EMBL/GenBank/DDBJ databases">
        <title>Bird 10,000 Genomes (B10K) Project - Family phase.</title>
        <authorList>
            <person name="Zhang G."/>
        </authorList>
    </citation>
    <scope>NUCLEOTIDE SEQUENCE</scope>
    <source>
        <strain evidence="10">B10K-DU-025-06</strain>
        <tissue evidence="10">Mixed tissue sample</tissue>
    </source>
</reference>
<feature type="domain" description="IPO4/5-like TPR repeats" evidence="9">
    <location>
        <begin position="45"/>
        <end position="204"/>
    </location>
</feature>
<accession>A0A851XFR5</accession>
<comment type="subcellular location">
    <subcellularLocation>
        <location evidence="2">Cytoplasm</location>
    </subcellularLocation>
    <subcellularLocation>
        <location evidence="1">Nucleus</location>
    </subcellularLocation>
</comment>
<dbReference type="GO" id="GO:0006606">
    <property type="term" value="P:protein import into nucleus"/>
    <property type="evidence" value="ECO:0007669"/>
    <property type="project" value="InterPro"/>
</dbReference>
<evidence type="ECO:0000313" key="11">
    <source>
        <dbReference type="Proteomes" id="UP000637704"/>
    </source>
</evidence>
<dbReference type="Pfam" id="PF25574">
    <property type="entry name" value="TPR_IMB1"/>
    <property type="match status" value="1"/>
</dbReference>
<evidence type="ECO:0000259" key="9">
    <source>
        <dbReference type="Pfam" id="PF25780"/>
    </source>
</evidence>
<dbReference type="InterPro" id="IPR041389">
    <property type="entry name" value="Importin_rep_6"/>
</dbReference>
<evidence type="ECO:0000256" key="5">
    <source>
        <dbReference type="ARBA" id="ARBA00022737"/>
    </source>
</evidence>
<dbReference type="Pfam" id="PF18829">
    <property type="entry name" value="Importin_rep_6"/>
    <property type="match status" value="1"/>
</dbReference>
<dbReference type="Proteomes" id="UP000637704">
    <property type="component" value="Unassembled WGS sequence"/>
</dbReference>
<dbReference type="InterPro" id="IPR057672">
    <property type="entry name" value="TPR_IPO4/5"/>
</dbReference>
<dbReference type="AlphaFoldDB" id="A0A851XFR5"/>
<dbReference type="EMBL" id="WBNI01000076">
    <property type="protein sequence ID" value="NXD63612.1"/>
    <property type="molecule type" value="Genomic_DNA"/>
</dbReference>
<dbReference type="InterPro" id="IPR016024">
    <property type="entry name" value="ARM-type_fold"/>
</dbReference>
<feature type="domain" description="Importin subunit beta-1/Transportin-1-like TPR repeats" evidence="8">
    <location>
        <begin position="435"/>
        <end position="582"/>
    </location>
</feature>
<dbReference type="InterPro" id="IPR040928">
    <property type="entry name" value="Importin_rep_5"/>
</dbReference>
<dbReference type="Pfam" id="PF18808">
    <property type="entry name" value="Importin_rep_4"/>
    <property type="match status" value="1"/>
</dbReference>
<dbReference type="Pfam" id="PF18816">
    <property type="entry name" value="Importin_rep_5"/>
    <property type="match status" value="1"/>
</dbReference>
<dbReference type="InterPro" id="IPR058584">
    <property type="entry name" value="IMB1_TNPO1-like_TPR"/>
</dbReference>
<keyword evidence="5" id="KW-0677">Repeat</keyword>
<feature type="non-terminal residue" evidence="10">
    <location>
        <position position="989"/>
    </location>
</feature>
<name>A0A851XFR5_EOLRO</name>
<dbReference type="InterPro" id="IPR011989">
    <property type="entry name" value="ARM-like"/>
</dbReference>
<evidence type="ECO:0000256" key="4">
    <source>
        <dbReference type="ARBA" id="ARBA00022490"/>
    </source>
</evidence>
<dbReference type="GO" id="GO:0005737">
    <property type="term" value="C:cytoplasm"/>
    <property type="evidence" value="ECO:0007669"/>
    <property type="project" value="UniProtKB-SubCell"/>
</dbReference>
<evidence type="ECO:0000256" key="6">
    <source>
        <dbReference type="ARBA" id="ARBA00022927"/>
    </source>
</evidence>
<dbReference type="GO" id="GO:0005634">
    <property type="term" value="C:nucleus"/>
    <property type="evidence" value="ECO:0007669"/>
    <property type="project" value="UniProtKB-SubCell"/>
</dbReference>
<proteinExistence type="predicted"/>
<evidence type="ECO:0000256" key="2">
    <source>
        <dbReference type="ARBA" id="ARBA00004496"/>
    </source>
</evidence>
<dbReference type="Gene3D" id="1.25.10.10">
    <property type="entry name" value="Leucine-rich Repeat Variant"/>
    <property type="match status" value="1"/>
</dbReference>
<evidence type="ECO:0000313" key="10">
    <source>
        <dbReference type="EMBL" id="NXD63612.1"/>
    </source>
</evidence>
<keyword evidence="4" id="KW-0963">Cytoplasm</keyword>
<dbReference type="InterPro" id="IPR041653">
    <property type="entry name" value="Importin_rep_4"/>
</dbReference>
<dbReference type="PANTHER" id="PTHR10527">
    <property type="entry name" value="IMPORTIN BETA"/>
    <property type="match status" value="1"/>
</dbReference>
<gene>
    <name evidence="10" type="primary">Ipo5</name>
    <name evidence="10" type="ORF">EOLROS_R03531</name>
</gene>
<feature type="non-terminal residue" evidence="10">
    <location>
        <position position="1"/>
    </location>
</feature>
<evidence type="ECO:0000256" key="1">
    <source>
        <dbReference type="ARBA" id="ARBA00004123"/>
    </source>
</evidence>
<evidence type="ECO:0000256" key="3">
    <source>
        <dbReference type="ARBA" id="ARBA00022448"/>
    </source>
</evidence>
<organism evidence="10 11">
    <name type="scientific">Eolophus roseicapilla</name>
    <name type="common">Galah cockatoo</name>
    <name type="synonym">Cacatua roseicapilla</name>
    <dbReference type="NCBI Taxonomy" id="176039"/>
    <lineage>
        <taxon>Eukaryota</taxon>
        <taxon>Metazoa</taxon>
        <taxon>Chordata</taxon>
        <taxon>Craniata</taxon>
        <taxon>Vertebrata</taxon>
        <taxon>Euteleostomi</taxon>
        <taxon>Archelosauria</taxon>
        <taxon>Archosauria</taxon>
        <taxon>Dinosauria</taxon>
        <taxon>Saurischia</taxon>
        <taxon>Theropoda</taxon>
        <taxon>Coelurosauria</taxon>
        <taxon>Aves</taxon>
        <taxon>Neognathae</taxon>
        <taxon>Neoaves</taxon>
        <taxon>Telluraves</taxon>
        <taxon>Australaves</taxon>
        <taxon>Psittaciformes</taxon>
        <taxon>Cacatuidae</taxon>
        <taxon>Eolophus</taxon>
    </lineage>
</organism>
<sequence>ARQMAAVLLRRLLSSAFEEVYPALSPDDQTSIKSGLLLIIQLETQSSMRKKICDIVAELARNLIDEDGNNQWPEVLKFLFDSVSSQNVGLREAALHIFWNFPGVFGNQQQHYLEVIKRMLVQCMQDQEHPSIKTLSARAAAAFVLANEHNLPLLKHFADLLPGILQAVNDSCYQNDDSVLKSLVEIADSVPKYLRPQLEPTLQLSLKLCADASLSNMQRQLALEVIVTLSETAAAMLRRHTNIVAQAIPQMLAMMVDLEEDEDWANADELEDDDFDSNAVAGESALDRMACGLGGKLVLPMIKEHIMQMLQNPDWKYRHAGLMALSAIGEGCHQQMEGILNEIVNFVLLFLQDPHPRVRYAACNAIGQMATDFAPGFQKKFHEKASTALLQTMEDQGNQRVQAHAAAALINFTEDCPKSLLIPYLDNLVKHLHSTMVIKLQELIQKGTKLVLEQVVTSIASVADTAEEKFVPYYDLFMPSLKHIVENAVQKELRLLRGKTIECISLIGLAVGKEKFMQDASDVMQLLLKTQTDFSDLEDDDPQISYMISAWARMCKILGKEFQQYLPVVMGPLMKTASIKPEVALLDTQDMENMSDDDGWEFVNLGDQQSFGIKTAGLEEKATACQMLVTLYVGLNCFISLIMKRVRVAAAESMPLLLECARVRGPEYLTQMWHFMCDALIKAIGTEPDSDVLSEIMHSFAKCIDVMGDGCLNNEHFEELGGILKGKLEEHFKNQELRQVVSFSYQDDNDVYVLTKVSDILHSIFSSYKEKVLPWFERLLPLIVNLICPHRPWPDRQWGLCIFDDIVEHCSPSSFKYAEYFLRPMLQSICDNSPEVRQAAAYGVGVMAQFGGDSYRPFCTEALPLLVRVIQSPDAKTKENVNATENCISAVGKIMKFKPDCVNVEEVLPHWLSWLPLHEDKEEAVYTFNYLCDLIESNNPVVLGPNNSNLPRIFGIIADGEIHEAIKHEDPCIKRLANVVRQVQVSKCL</sequence>
<keyword evidence="7" id="KW-0539">Nucleus</keyword>
<keyword evidence="11" id="KW-1185">Reference proteome</keyword>
<keyword evidence="3" id="KW-0813">Transport</keyword>
<keyword evidence="6" id="KW-0653">Protein transport</keyword>